<evidence type="ECO:0000313" key="2">
    <source>
        <dbReference type="EMBL" id="GAG91129.1"/>
    </source>
</evidence>
<dbReference type="Gene3D" id="3.90.950.20">
    <property type="entry name" value="CinA-like"/>
    <property type="match status" value="1"/>
</dbReference>
<proteinExistence type="predicted"/>
<organism evidence="2">
    <name type="scientific">marine sediment metagenome</name>
    <dbReference type="NCBI Taxonomy" id="412755"/>
    <lineage>
        <taxon>unclassified sequences</taxon>
        <taxon>metagenomes</taxon>
        <taxon>ecological metagenomes</taxon>
    </lineage>
</organism>
<accession>X1B5W9</accession>
<dbReference type="AlphaFoldDB" id="X1B5W9"/>
<dbReference type="SUPFAM" id="SSF142433">
    <property type="entry name" value="CinA-like"/>
    <property type="match status" value="1"/>
</dbReference>
<protein>
    <recommendedName>
        <fullName evidence="1">CinA C-terminal domain-containing protein</fullName>
    </recommendedName>
</protein>
<evidence type="ECO:0000259" key="1">
    <source>
        <dbReference type="Pfam" id="PF02464"/>
    </source>
</evidence>
<dbReference type="Pfam" id="PF02464">
    <property type="entry name" value="CinA"/>
    <property type="match status" value="1"/>
</dbReference>
<gene>
    <name evidence="2" type="ORF">S01H4_50324</name>
</gene>
<feature type="domain" description="CinA C-terminal" evidence="1">
    <location>
        <begin position="8"/>
        <end position="157"/>
    </location>
</feature>
<dbReference type="InterPro" id="IPR008136">
    <property type="entry name" value="CinA_C"/>
</dbReference>
<comment type="caution">
    <text evidence="2">The sequence shown here is derived from an EMBL/GenBank/DDBJ whole genome shotgun (WGS) entry which is preliminary data.</text>
</comment>
<dbReference type="InterPro" id="IPR036653">
    <property type="entry name" value="CinA-like_C"/>
</dbReference>
<dbReference type="NCBIfam" id="TIGR00199">
    <property type="entry name" value="PncC_domain"/>
    <property type="match status" value="1"/>
</dbReference>
<dbReference type="EMBL" id="BART01028564">
    <property type="protein sequence ID" value="GAG91129.1"/>
    <property type="molecule type" value="Genomic_DNA"/>
</dbReference>
<name>X1B5W9_9ZZZZ</name>
<reference evidence="2" key="1">
    <citation type="journal article" date="2014" name="Front. Microbiol.">
        <title>High frequency of phylogenetically diverse reductive dehalogenase-homologous genes in deep subseafloor sedimentary metagenomes.</title>
        <authorList>
            <person name="Kawai M."/>
            <person name="Futagami T."/>
            <person name="Toyoda A."/>
            <person name="Takaki Y."/>
            <person name="Nishi S."/>
            <person name="Hori S."/>
            <person name="Arai W."/>
            <person name="Tsubouchi T."/>
            <person name="Morono Y."/>
            <person name="Uchiyama I."/>
            <person name="Ito T."/>
            <person name="Fujiyama A."/>
            <person name="Inagaki F."/>
            <person name="Takami H."/>
        </authorList>
    </citation>
    <scope>NUCLEOTIDE SEQUENCE</scope>
    <source>
        <strain evidence="2">Expedition CK06-06</strain>
    </source>
</reference>
<sequence length="165" mass="18052">MVDYELLNSLAKDVVSTYSNLGITLGLSESMTGGLIGHTLTNVDGASRVFGGSLVVYTAAAKHMVLDIPMEFIMNEGTVSRKMVEIMLDQMKQYALDVILAITGVAGKEIEGLERGTVFIGTDCLGNVRIEEYHFEGTREEIKMKAAHESLILLMQSVQHLEVRA</sequence>